<organism evidence="1 2">
    <name type="scientific">Pseudocohnilembus persalinus</name>
    <name type="common">Ciliate</name>
    <dbReference type="NCBI Taxonomy" id="266149"/>
    <lineage>
        <taxon>Eukaryota</taxon>
        <taxon>Sar</taxon>
        <taxon>Alveolata</taxon>
        <taxon>Ciliophora</taxon>
        <taxon>Intramacronucleata</taxon>
        <taxon>Oligohymenophorea</taxon>
        <taxon>Scuticociliatia</taxon>
        <taxon>Philasterida</taxon>
        <taxon>Pseudocohnilembidae</taxon>
        <taxon>Pseudocohnilembus</taxon>
    </lineage>
</organism>
<gene>
    <name evidence="1" type="ORF">PPERSA_03964</name>
</gene>
<evidence type="ECO:0000313" key="2">
    <source>
        <dbReference type="Proteomes" id="UP000054937"/>
    </source>
</evidence>
<comment type="caution">
    <text evidence="1">The sequence shown here is derived from an EMBL/GenBank/DDBJ whole genome shotgun (WGS) entry which is preliminary data.</text>
</comment>
<dbReference type="EMBL" id="LDAU01000217">
    <property type="protein sequence ID" value="KRW99258.1"/>
    <property type="molecule type" value="Genomic_DNA"/>
</dbReference>
<sequence>MESFKEINTAQYNKNRNHKVKALKFANYQVNFKGYKKDISNFNFKKTNGRKYFFSCSGYGGKCPSCKYGCYRNDNIKNNKKAVLQLDINLNNQMSGRFRRISKMSSGFNESQIINY</sequence>
<reference evidence="1 2" key="1">
    <citation type="journal article" date="2015" name="Sci. Rep.">
        <title>Genome of the facultative scuticociliatosis pathogen Pseudocohnilembus persalinus provides insight into its virulence through horizontal gene transfer.</title>
        <authorList>
            <person name="Xiong J."/>
            <person name="Wang G."/>
            <person name="Cheng J."/>
            <person name="Tian M."/>
            <person name="Pan X."/>
            <person name="Warren A."/>
            <person name="Jiang C."/>
            <person name="Yuan D."/>
            <person name="Miao W."/>
        </authorList>
    </citation>
    <scope>NUCLEOTIDE SEQUENCE [LARGE SCALE GENOMIC DNA]</scope>
    <source>
        <strain evidence="1">36N120E</strain>
    </source>
</reference>
<protein>
    <submittedName>
        <fullName evidence="1">Uncharacterized protein</fullName>
    </submittedName>
</protein>
<name>A0A0V0QAT1_PSEPJ</name>
<keyword evidence="2" id="KW-1185">Reference proteome</keyword>
<proteinExistence type="predicted"/>
<dbReference type="AlphaFoldDB" id="A0A0V0QAT1"/>
<accession>A0A0V0QAT1</accession>
<dbReference type="Proteomes" id="UP000054937">
    <property type="component" value="Unassembled WGS sequence"/>
</dbReference>
<evidence type="ECO:0000313" key="1">
    <source>
        <dbReference type="EMBL" id="KRW99258.1"/>
    </source>
</evidence>
<dbReference type="InParanoid" id="A0A0V0QAT1"/>